<dbReference type="EMBL" id="KV453842">
    <property type="protein sequence ID" value="ODV90564.1"/>
    <property type="molecule type" value="Genomic_DNA"/>
</dbReference>
<dbReference type="GO" id="GO:0003977">
    <property type="term" value="F:UDP-N-acetylglucosamine diphosphorylase activity"/>
    <property type="evidence" value="ECO:0007669"/>
    <property type="project" value="UniProtKB-EC"/>
</dbReference>
<dbReference type="PANTHER" id="PTHR11952:SF2">
    <property type="entry name" value="LD24639P"/>
    <property type="match status" value="1"/>
</dbReference>
<proteinExistence type="inferred from homology"/>
<organism evidence="7 8">
    <name type="scientific">Tortispora caseinolytica NRRL Y-17796</name>
    <dbReference type="NCBI Taxonomy" id="767744"/>
    <lineage>
        <taxon>Eukaryota</taxon>
        <taxon>Fungi</taxon>
        <taxon>Dikarya</taxon>
        <taxon>Ascomycota</taxon>
        <taxon>Saccharomycotina</taxon>
        <taxon>Trigonopsidomycetes</taxon>
        <taxon>Trigonopsidales</taxon>
        <taxon>Trigonopsidaceae</taxon>
        <taxon>Tortispora</taxon>
    </lineage>
</organism>
<evidence type="ECO:0000313" key="7">
    <source>
        <dbReference type="EMBL" id="ODV90564.1"/>
    </source>
</evidence>
<dbReference type="OrthoDB" id="532420at2759"/>
<keyword evidence="8" id="KW-1185">Reference proteome</keyword>
<dbReference type="GO" id="GO:0006048">
    <property type="term" value="P:UDP-N-acetylglucosamine biosynthetic process"/>
    <property type="evidence" value="ECO:0007669"/>
    <property type="project" value="TreeGrafter"/>
</dbReference>
<dbReference type="InterPro" id="IPR029044">
    <property type="entry name" value="Nucleotide-diphossugar_trans"/>
</dbReference>
<dbReference type="SUPFAM" id="SSF53448">
    <property type="entry name" value="Nucleotide-diphospho-sugar transferases"/>
    <property type="match status" value="1"/>
</dbReference>
<comment type="pathway">
    <text evidence="1">Nucleotide-sugar biosynthesis; UDP-N-acetyl-alpha-D-glucosamine biosynthesis; UDP-N-acetyl-alpha-D-glucosamine from N-acetyl-alpha-D-glucosamine 1-phosphate: step 1/1.</text>
</comment>
<accession>A0A1E4TFM4</accession>
<evidence type="ECO:0000256" key="4">
    <source>
        <dbReference type="ARBA" id="ARBA00022679"/>
    </source>
</evidence>
<evidence type="ECO:0000256" key="5">
    <source>
        <dbReference type="ARBA" id="ARBA00022695"/>
    </source>
</evidence>
<dbReference type="InterPro" id="IPR002618">
    <property type="entry name" value="UDPGP_fam"/>
</dbReference>
<keyword evidence="4" id="KW-0808">Transferase</keyword>
<gene>
    <name evidence="7" type="ORF">CANCADRAFT_31478</name>
</gene>
<dbReference type="Gene3D" id="3.90.550.10">
    <property type="entry name" value="Spore Coat Polysaccharide Biosynthesis Protein SpsA, Chain A"/>
    <property type="match status" value="1"/>
</dbReference>
<evidence type="ECO:0000256" key="3">
    <source>
        <dbReference type="ARBA" id="ARBA00012457"/>
    </source>
</evidence>
<evidence type="ECO:0000256" key="6">
    <source>
        <dbReference type="ARBA" id="ARBA00048493"/>
    </source>
</evidence>
<name>A0A1E4TFM4_9ASCO</name>
<reference evidence="8" key="1">
    <citation type="submission" date="2016-02" db="EMBL/GenBank/DDBJ databases">
        <title>Comparative genomics of biotechnologically important yeasts.</title>
        <authorList>
            <consortium name="DOE Joint Genome Institute"/>
            <person name="Riley R."/>
            <person name="Haridas S."/>
            <person name="Wolfe K.H."/>
            <person name="Lopes M.R."/>
            <person name="Hittinger C.T."/>
            <person name="Goker M."/>
            <person name="Salamov A."/>
            <person name="Wisecaver J."/>
            <person name="Long T.M."/>
            <person name="Aerts A.L."/>
            <person name="Barry K."/>
            <person name="Choi C."/>
            <person name="Clum A."/>
            <person name="Coughlan A.Y."/>
            <person name="Deshpande S."/>
            <person name="Douglass A.P."/>
            <person name="Hanson S.J."/>
            <person name="Klenk H.-P."/>
            <person name="Labutti K."/>
            <person name="Lapidus A."/>
            <person name="Lindquist E."/>
            <person name="Lipzen A."/>
            <person name="Meier-Kolthoff J.P."/>
            <person name="Ohm R.A."/>
            <person name="Otillar R.P."/>
            <person name="Pangilinan J."/>
            <person name="Peng Y."/>
            <person name="Rokas A."/>
            <person name="Rosa C.A."/>
            <person name="Scheuner C."/>
            <person name="Sibirny A.A."/>
            <person name="Slot J.C."/>
            <person name="Stielow J.B."/>
            <person name="Sun H."/>
            <person name="Kurtzman C.P."/>
            <person name="Blackwell M."/>
            <person name="Jeffries T.W."/>
            <person name="Grigoriev I.V."/>
        </authorList>
    </citation>
    <scope>NUCLEOTIDE SEQUENCE [LARGE SCALE GENOMIC DNA]</scope>
    <source>
        <strain evidence="8">NRRL Y-17796</strain>
    </source>
</reference>
<evidence type="ECO:0000256" key="1">
    <source>
        <dbReference type="ARBA" id="ARBA00005208"/>
    </source>
</evidence>
<comment type="catalytic activity">
    <reaction evidence="6">
        <text>N-acetyl-alpha-D-glucosamine 1-phosphate + UTP + H(+) = UDP-N-acetyl-alpha-D-glucosamine + diphosphate</text>
        <dbReference type="Rhea" id="RHEA:13509"/>
        <dbReference type="ChEBI" id="CHEBI:15378"/>
        <dbReference type="ChEBI" id="CHEBI:33019"/>
        <dbReference type="ChEBI" id="CHEBI:46398"/>
        <dbReference type="ChEBI" id="CHEBI:57705"/>
        <dbReference type="ChEBI" id="CHEBI:57776"/>
        <dbReference type="EC" id="2.7.7.23"/>
    </reaction>
</comment>
<dbReference type="Proteomes" id="UP000095023">
    <property type="component" value="Unassembled WGS sequence"/>
</dbReference>
<sequence length="473" mass="51940">MTIDAVREVYERCGQGHVFDLYDELSEDEKRALIEQLERIDIASLGKNVLQAIESSKNAKSVQHDDLLPIPASSSGSILDSESAEVDKWKQLGRQQIRAGKVAVIVMAGGQGTRLGSSAPKGCYDIGLFSHKSLFQLQAERILKLQSLTGATKPIPWYIMTSGPTHQPTIDFFAAHNYFGCSKDQVIFFSQGILPCFTETGRIILESPSKVAVAPDGNGGLYLGLVKSGVLDDMKRRGIEHVHTYAVDNCLVKIADPAFIGFAMSRKASIASKVVRKRDAGESVGLILCKNNRPAVLEYSEISPELMQATESTANGAALRFRAANIVNHYYSMDFLSQIPSWDLNKYLPFHAAYKKIPYYSADAKSTIKPSEPNGYKLEQFVFDVFPQVPLADFALFEVDRKDEFSPLKNASGTKSDNPETSRNDLLFQGARWVKAAGGIPPEGGVEVAPLTSYEGEGLEFVQGKELLPFTIL</sequence>
<protein>
    <recommendedName>
        <fullName evidence="3">UDP-N-acetylglucosamine diphosphorylase</fullName>
        <ecNumber evidence="3">2.7.7.23</ecNumber>
    </recommendedName>
</protein>
<dbReference type="FunFam" id="3.90.550.10:FF:000075">
    <property type="entry name" value="Probable UDP-N-acetylglucosamine pyrophosphorylase"/>
    <property type="match status" value="1"/>
</dbReference>
<dbReference type="PANTHER" id="PTHR11952">
    <property type="entry name" value="UDP- GLUCOSE PYROPHOSPHORYLASE"/>
    <property type="match status" value="1"/>
</dbReference>
<evidence type="ECO:0000313" key="8">
    <source>
        <dbReference type="Proteomes" id="UP000095023"/>
    </source>
</evidence>
<keyword evidence="5" id="KW-0548">Nucleotidyltransferase</keyword>
<dbReference type="Pfam" id="PF01704">
    <property type="entry name" value="UDPGP"/>
    <property type="match status" value="1"/>
</dbReference>
<dbReference type="InterPro" id="IPR039741">
    <property type="entry name" value="UDP-sugar_pyrophosphorylase"/>
</dbReference>
<comment type="similarity">
    <text evidence="2">Belongs to the UDPGP type 1 family.</text>
</comment>
<dbReference type="CDD" id="cd04193">
    <property type="entry name" value="UDPGlcNAc_PPase"/>
    <property type="match status" value="1"/>
</dbReference>
<dbReference type="AlphaFoldDB" id="A0A1E4TFM4"/>
<evidence type="ECO:0000256" key="2">
    <source>
        <dbReference type="ARBA" id="ARBA00010401"/>
    </source>
</evidence>
<dbReference type="EC" id="2.7.7.23" evidence="3"/>